<sequence>MNKLKHFSFHRQGNENMAPDIDPRVLESITQMLQDNAPIRERLHDYLAARSKIDQTEAELDALKSEWGMACVPNTDTERTYAFYAECKRLEDELHYNRIVEAVAYDALFAETS</sequence>
<accession>A0A6C0AIA8</accession>
<dbReference type="AlphaFoldDB" id="A0A6C0AIA8"/>
<reference evidence="1" key="1">
    <citation type="journal article" date="2020" name="Nature">
        <title>Giant virus diversity and host interactions through global metagenomics.</title>
        <authorList>
            <person name="Schulz F."/>
            <person name="Roux S."/>
            <person name="Paez-Espino D."/>
            <person name="Jungbluth S."/>
            <person name="Walsh D.A."/>
            <person name="Denef V.J."/>
            <person name="McMahon K.D."/>
            <person name="Konstantinidis K.T."/>
            <person name="Eloe-Fadrosh E.A."/>
            <person name="Kyrpides N.C."/>
            <person name="Woyke T."/>
        </authorList>
    </citation>
    <scope>NUCLEOTIDE SEQUENCE</scope>
    <source>
        <strain evidence="1">GVMAG-S-1035118-87</strain>
    </source>
</reference>
<organism evidence="1">
    <name type="scientific">viral metagenome</name>
    <dbReference type="NCBI Taxonomy" id="1070528"/>
    <lineage>
        <taxon>unclassified sequences</taxon>
        <taxon>metagenomes</taxon>
        <taxon>organismal metagenomes</taxon>
    </lineage>
</organism>
<dbReference type="EMBL" id="MN740625">
    <property type="protein sequence ID" value="QHS79071.1"/>
    <property type="molecule type" value="Genomic_DNA"/>
</dbReference>
<protein>
    <submittedName>
        <fullName evidence="1">Uncharacterized protein</fullName>
    </submittedName>
</protein>
<proteinExistence type="predicted"/>
<name>A0A6C0AIA8_9ZZZZ</name>
<evidence type="ECO:0000313" key="1">
    <source>
        <dbReference type="EMBL" id="QHS79071.1"/>
    </source>
</evidence>